<dbReference type="SUPFAM" id="SSF141452">
    <property type="entry name" value="Hcp1-like"/>
    <property type="match status" value="1"/>
</dbReference>
<evidence type="ECO:0000313" key="1">
    <source>
        <dbReference type="EMBL" id="KAF2077961.1"/>
    </source>
</evidence>
<dbReference type="InterPro" id="IPR036624">
    <property type="entry name" value="Hcp1-lik_sf"/>
</dbReference>
<keyword evidence="2" id="KW-1185">Reference proteome</keyword>
<dbReference type="InterPro" id="IPR053165">
    <property type="entry name" value="HSI-I_assembly_Hcp1"/>
</dbReference>
<dbReference type="PANTHER" id="PTHR36152:SF1">
    <property type="entry name" value="UBIQUITIN-LIKE DOMAIN-CONTAINING PROTEIN"/>
    <property type="match status" value="1"/>
</dbReference>
<proteinExistence type="predicted"/>
<accession>A0A8J4Q1A1</accession>
<dbReference type="Proteomes" id="UP000695562">
    <property type="component" value="Unassembled WGS sequence"/>
</dbReference>
<dbReference type="Gene3D" id="2.30.110.20">
    <property type="entry name" value="Hcp1-like"/>
    <property type="match status" value="1"/>
</dbReference>
<dbReference type="InterPro" id="IPR008514">
    <property type="entry name" value="T6SS_Hcp"/>
</dbReference>
<dbReference type="OrthoDB" id="19065at2759"/>
<gene>
    <name evidence="1" type="ORF">CYY_000761</name>
</gene>
<organism evidence="1 2">
    <name type="scientific">Polysphondylium violaceum</name>
    <dbReference type="NCBI Taxonomy" id="133409"/>
    <lineage>
        <taxon>Eukaryota</taxon>
        <taxon>Amoebozoa</taxon>
        <taxon>Evosea</taxon>
        <taxon>Eumycetozoa</taxon>
        <taxon>Dictyostelia</taxon>
        <taxon>Dictyosteliales</taxon>
        <taxon>Dictyosteliaceae</taxon>
        <taxon>Polysphondylium</taxon>
    </lineage>
</organism>
<dbReference type="EMBL" id="AJWJ01000015">
    <property type="protein sequence ID" value="KAF2077961.1"/>
    <property type="molecule type" value="Genomic_DNA"/>
</dbReference>
<dbReference type="AlphaFoldDB" id="A0A8J4Q1A1"/>
<evidence type="ECO:0000313" key="2">
    <source>
        <dbReference type="Proteomes" id="UP000695562"/>
    </source>
</evidence>
<protein>
    <submittedName>
        <fullName evidence="1">Uncharacterized protein</fullName>
    </submittedName>
</protein>
<dbReference type="PANTHER" id="PTHR36152">
    <property type="entry name" value="CYTOPLASMIC PROTEIN-RELATED"/>
    <property type="match status" value="1"/>
</dbReference>
<name>A0A8J4Q1A1_9MYCE</name>
<sequence length="344" mass="38312">MTKAIYLYLPIDVNFRNPNYQIPTIENQKDLLCAGLNTSASVPPPTTPTNAPRRTHMMDDDEKKVLSAIHDGWMDVMSFSHNVAAQNKRGRGDNDDDAIHLGELSCTKFVTADSPSINYLCLASQILPHAIIRSVGDVKNNKVNIIEYELEYVQITNVSLSGGAGGKPVENLNINAKIIKTKYIDMDILSSEFQVSQVYKWDNINKTGSKTVHSTKGEPTKTLLEYAKKTLMVNLSSHDPSMVALIKELGLVTDYDLPEVKPSSYKIKVLSNSAPLVYKVIQVDSFDKKSIVSAIAEKFNIPLETIESIYSQEDHCEIEADQSFNSVVPTHILFRTSDGKFYGY</sequence>
<reference evidence="1" key="1">
    <citation type="submission" date="2020-01" db="EMBL/GenBank/DDBJ databases">
        <title>Development of genomics and gene disruption for Polysphondylium violaceum indicates a role for the polyketide synthase stlB in stalk morphogenesis.</title>
        <authorList>
            <person name="Narita B."/>
            <person name="Kawabe Y."/>
            <person name="Kin K."/>
            <person name="Saito T."/>
            <person name="Gibbs R."/>
            <person name="Kuspa A."/>
            <person name="Muzny D."/>
            <person name="Queller D."/>
            <person name="Richards S."/>
            <person name="Strassman J."/>
            <person name="Sucgang R."/>
            <person name="Worley K."/>
            <person name="Schaap P."/>
        </authorList>
    </citation>
    <scope>NUCLEOTIDE SEQUENCE</scope>
    <source>
        <strain evidence="1">QSvi11</strain>
    </source>
</reference>
<dbReference type="Pfam" id="PF05638">
    <property type="entry name" value="T6SS_HCP"/>
    <property type="match status" value="1"/>
</dbReference>
<comment type="caution">
    <text evidence="1">The sequence shown here is derived from an EMBL/GenBank/DDBJ whole genome shotgun (WGS) entry which is preliminary data.</text>
</comment>